<accession>A0A2H0BG21</accession>
<dbReference type="Pfam" id="PF00999">
    <property type="entry name" value="Na_H_Exchanger"/>
    <property type="match status" value="1"/>
</dbReference>
<evidence type="ECO:0000313" key="12">
    <source>
        <dbReference type="EMBL" id="PIP56622.1"/>
    </source>
</evidence>
<organism evidence="12 13">
    <name type="scientific">candidate division WWE3 bacterium CG22_combo_CG10-13_8_21_14_all_39_12</name>
    <dbReference type="NCBI Taxonomy" id="1975094"/>
    <lineage>
        <taxon>Bacteria</taxon>
        <taxon>Katanobacteria</taxon>
    </lineage>
</organism>
<keyword evidence="5 10" id="KW-1133">Transmembrane helix</keyword>
<evidence type="ECO:0000256" key="4">
    <source>
        <dbReference type="ARBA" id="ARBA00022692"/>
    </source>
</evidence>
<evidence type="ECO:0000256" key="6">
    <source>
        <dbReference type="ARBA" id="ARBA00023053"/>
    </source>
</evidence>
<evidence type="ECO:0000256" key="2">
    <source>
        <dbReference type="ARBA" id="ARBA00022448"/>
    </source>
</evidence>
<feature type="transmembrane region" description="Helical" evidence="10">
    <location>
        <begin position="31"/>
        <end position="50"/>
    </location>
</feature>
<sequence length="59" mass="6485">MLIGASMVPRGEVGLIFLSIGKSFNVISSELFSVLLIVIILTTFIAPFIIRKYVKLVCL</sequence>
<dbReference type="GO" id="GO:0015297">
    <property type="term" value="F:antiporter activity"/>
    <property type="evidence" value="ECO:0007669"/>
    <property type="project" value="UniProtKB-KW"/>
</dbReference>
<dbReference type="PANTHER" id="PTHR43562">
    <property type="entry name" value="NAPA-TYPE SODIUM/HYDROGEN ANTIPORTER"/>
    <property type="match status" value="1"/>
</dbReference>
<dbReference type="InterPro" id="IPR038770">
    <property type="entry name" value="Na+/solute_symporter_sf"/>
</dbReference>
<dbReference type="GO" id="GO:1902600">
    <property type="term" value="P:proton transmembrane transport"/>
    <property type="evidence" value="ECO:0007669"/>
    <property type="project" value="InterPro"/>
</dbReference>
<dbReference type="GO" id="GO:0016020">
    <property type="term" value="C:membrane"/>
    <property type="evidence" value="ECO:0007669"/>
    <property type="project" value="UniProtKB-SubCell"/>
</dbReference>
<evidence type="ECO:0000313" key="13">
    <source>
        <dbReference type="Proteomes" id="UP000228495"/>
    </source>
</evidence>
<dbReference type="PANTHER" id="PTHR43562:SF3">
    <property type="entry name" value="SODIUM ION_PROTON EXCHANGER (EUROFUNG)"/>
    <property type="match status" value="1"/>
</dbReference>
<dbReference type="GO" id="GO:0006814">
    <property type="term" value="P:sodium ion transport"/>
    <property type="evidence" value="ECO:0007669"/>
    <property type="project" value="UniProtKB-KW"/>
</dbReference>
<keyword evidence="3" id="KW-0050">Antiport</keyword>
<evidence type="ECO:0000256" key="3">
    <source>
        <dbReference type="ARBA" id="ARBA00022449"/>
    </source>
</evidence>
<comment type="caution">
    <text evidence="12">The sequence shown here is derived from an EMBL/GenBank/DDBJ whole genome shotgun (WGS) entry which is preliminary data.</text>
</comment>
<evidence type="ECO:0000259" key="11">
    <source>
        <dbReference type="Pfam" id="PF00999"/>
    </source>
</evidence>
<keyword evidence="9" id="KW-0739">Sodium transport</keyword>
<protein>
    <recommendedName>
        <fullName evidence="11">Cation/H+ exchanger transmembrane domain-containing protein</fullName>
    </recommendedName>
</protein>
<evidence type="ECO:0000256" key="10">
    <source>
        <dbReference type="SAM" id="Phobius"/>
    </source>
</evidence>
<name>A0A2H0BG21_UNCKA</name>
<gene>
    <name evidence="12" type="ORF">COX05_02130</name>
</gene>
<evidence type="ECO:0000256" key="8">
    <source>
        <dbReference type="ARBA" id="ARBA00023136"/>
    </source>
</evidence>
<proteinExistence type="predicted"/>
<keyword evidence="2" id="KW-0813">Transport</keyword>
<keyword evidence="4 10" id="KW-0812">Transmembrane</keyword>
<dbReference type="AlphaFoldDB" id="A0A2H0BG21"/>
<keyword evidence="6" id="KW-0915">Sodium</keyword>
<dbReference type="InterPro" id="IPR006153">
    <property type="entry name" value="Cation/H_exchanger_TM"/>
</dbReference>
<dbReference type="Proteomes" id="UP000228495">
    <property type="component" value="Unassembled WGS sequence"/>
</dbReference>
<evidence type="ECO:0000256" key="7">
    <source>
        <dbReference type="ARBA" id="ARBA00023065"/>
    </source>
</evidence>
<keyword evidence="8 10" id="KW-0472">Membrane</keyword>
<comment type="subcellular location">
    <subcellularLocation>
        <location evidence="1">Membrane</location>
        <topology evidence="1">Multi-pass membrane protein</topology>
    </subcellularLocation>
</comment>
<keyword evidence="7" id="KW-0406">Ion transport</keyword>
<evidence type="ECO:0000256" key="1">
    <source>
        <dbReference type="ARBA" id="ARBA00004141"/>
    </source>
</evidence>
<feature type="domain" description="Cation/H+ exchanger transmembrane" evidence="11">
    <location>
        <begin position="2"/>
        <end position="54"/>
    </location>
</feature>
<reference evidence="12 13" key="1">
    <citation type="submission" date="2017-09" db="EMBL/GenBank/DDBJ databases">
        <title>Depth-based differentiation of microbial function through sediment-hosted aquifers and enrichment of novel symbionts in the deep terrestrial subsurface.</title>
        <authorList>
            <person name="Probst A.J."/>
            <person name="Ladd B."/>
            <person name="Jarett J.K."/>
            <person name="Geller-Mcgrath D.E."/>
            <person name="Sieber C.M."/>
            <person name="Emerson J.B."/>
            <person name="Anantharaman K."/>
            <person name="Thomas B.C."/>
            <person name="Malmstrom R."/>
            <person name="Stieglmeier M."/>
            <person name="Klingl A."/>
            <person name="Woyke T."/>
            <person name="Ryan C.M."/>
            <person name="Banfield J.F."/>
        </authorList>
    </citation>
    <scope>NUCLEOTIDE SEQUENCE [LARGE SCALE GENOMIC DNA]</scope>
    <source>
        <strain evidence="12">CG22_combo_CG10-13_8_21_14_all_39_12</strain>
    </source>
</reference>
<dbReference type="Gene3D" id="1.20.1530.20">
    <property type="match status" value="1"/>
</dbReference>
<dbReference type="EMBL" id="PCSU01000032">
    <property type="protein sequence ID" value="PIP56622.1"/>
    <property type="molecule type" value="Genomic_DNA"/>
</dbReference>
<evidence type="ECO:0000256" key="9">
    <source>
        <dbReference type="ARBA" id="ARBA00023201"/>
    </source>
</evidence>
<evidence type="ECO:0000256" key="5">
    <source>
        <dbReference type="ARBA" id="ARBA00022989"/>
    </source>
</evidence>